<sequence>MWRLLLRLSSRHHHLQITYRALNYVPEPEYSEYLVPFDAEEPIEDQPLPDDASPLALSSGYVADSKSKEDPEEDPEEDHADYPTDRGDNAINESSNDDDDDDDDDIEAFKTAESAPTHVPSPRRRMARMSIRAQTPMSATIEVLIVEDDLHEADKPFRKRARFTAPTGRFEVGERSSAAAARQDRHTLAHTVNYGFIDTMDSSIYASESRATTAVGVVNERVIDLAATQRQDAHELYVHCEDALDE</sequence>
<feature type="compositionally biased region" description="Acidic residues" evidence="1">
    <location>
        <begin position="70"/>
        <end position="79"/>
    </location>
</feature>
<feature type="region of interest" description="Disordered" evidence="1">
    <location>
        <begin position="42"/>
        <end position="105"/>
    </location>
</feature>
<comment type="caution">
    <text evidence="2">The sequence shown here is derived from an EMBL/GenBank/DDBJ whole genome shotgun (WGS) entry which is preliminary data.</text>
</comment>
<evidence type="ECO:0000256" key="1">
    <source>
        <dbReference type="SAM" id="MobiDB-lite"/>
    </source>
</evidence>
<dbReference type="EMBL" id="BKCJ010571133">
    <property type="protein sequence ID" value="GFB18777.1"/>
    <property type="molecule type" value="Genomic_DNA"/>
</dbReference>
<protein>
    <submittedName>
        <fullName evidence="2">Uncharacterized protein</fullName>
    </submittedName>
</protein>
<organism evidence="2">
    <name type="scientific">Tanacetum cinerariifolium</name>
    <name type="common">Dalmatian daisy</name>
    <name type="synonym">Chrysanthemum cinerariifolium</name>
    <dbReference type="NCBI Taxonomy" id="118510"/>
    <lineage>
        <taxon>Eukaryota</taxon>
        <taxon>Viridiplantae</taxon>
        <taxon>Streptophyta</taxon>
        <taxon>Embryophyta</taxon>
        <taxon>Tracheophyta</taxon>
        <taxon>Spermatophyta</taxon>
        <taxon>Magnoliopsida</taxon>
        <taxon>eudicotyledons</taxon>
        <taxon>Gunneridae</taxon>
        <taxon>Pentapetalae</taxon>
        <taxon>asterids</taxon>
        <taxon>campanulids</taxon>
        <taxon>Asterales</taxon>
        <taxon>Asteraceae</taxon>
        <taxon>Asteroideae</taxon>
        <taxon>Anthemideae</taxon>
        <taxon>Anthemidinae</taxon>
        <taxon>Tanacetum</taxon>
    </lineage>
</organism>
<gene>
    <name evidence="2" type="ORF">Tci_690748</name>
</gene>
<feature type="compositionally biased region" description="Acidic residues" evidence="1">
    <location>
        <begin position="95"/>
        <end position="105"/>
    </location>
</feature>
<reference evidence="2" key="1">
    <citation type="journal article" date="2019" name="Sci. Rep.">
        <title>Draft genome of Tanacetum cinerariifolium, the natural source of mosquito coil.</title>
        <authorList>
            <person name="Yamashiro T."/>
            <person name="Shiraishi A."/>
            <person name="Satake H."/>
            <person name="Nakayama K."/>
        </authorList>
    </citation>
    <scope>NUCLEOTIDE SEQUENCE</scope>
</reference>
<evidence type="ECO:0000313" key="2">
    <source>
        <dbReference type="EMBL" id="GFB18777.1"/>
    </source>
</evidence>
<name>A0A699KZB0_TANCI</name>
<proteinExistence type="predicted"/>
<accession>A0A699KZB0</accession>
<dbReference type="AlphaFoldDB" id="A0A699KZB0"/>